<dbReference type="SUPFAM" id="SSF52129">
    <property type="entry name" value="Caspase-like"/>
    <property type="match status" value="1"/>
</dbReference>
<dbReference type="InterPro" id="IPR011600">
    <property type="entry name" value="Pept_C14_caspase"/>
</dbReference>
<dbReference type="Gene3D" id="3.40.50.1460">
    <property type="match status" value="1"/>
</dbReference>
<dbReference type="EMBL" id="CDMZ01000407">
    <property type="protein sequence ID" value="CEM13634.1"/>
    <property type="molecule type" value="Genomic_DNA"/>
</dbReference>
<dbReference type="AlphaFoldDB" id="A0A0G4FJ94"/>
<protein>
    <recommendedName>
        <fullName evidence="2">Peptidase C14 caspase domain-containing protein</fullName>
    </recommendedName>
</protein>
<accession>A0A0G4FJ94</accession>
<evidence type="ECO:0000256" key="1">
    <source>
        <dbReference type="SAM" id="MobiDB-lite"/>
    </source>
</evidence>
<dbReference type="GO" id="GO:0006508">
    <property type="term" value="P:proteolysis"/>
    <property type="evidence" value="ECO:0007669"/>
    <property type="project" value="InterPro"/>
</dbReference>
<feature type="domain" description="Peptidase C14 caspase" evidence="2">
    <location>
        <begin position="18"/>
        <end position="215"/>
    </location>
</feature>
<organism evidence="3">
    <name type="scientific">Chromera velia CCMP2878</name>
    <dbReference type="NCBI Taxonomy" id="1169474"/>
    <lineage>
        <taxon>Eukaryota</taxon>
        <taxon>Sar</taxon>
        <taxon>Alveolata</taxon>
        <taxon>Colpodellida</taxon>
        <taxon>Chromeraceae</taxon>
        <taxon>Chromera</taxon>
    </lineage>
</organism>
<gene>
    <name evidence="3" type="ORF">Cvel_3380</name>
</gene>
<sequence length="432" mass="48552">MVECLRGLCPSGRFYGVNDASLNDIETEFSKLVAAGEKLKEEAVFVLFFSGHGEERDGRLQLLPVRGDQGFDVKEAVGRVVRVAPPKSLIFLFCDCCRYEESNDVWRSSVPDGNARHARPAVSRLAIRCLMQTVNGADKDLGCMQVFACAPGSYSYEDTTGEGGSACRGFFTRALTAHLATPEPFYTLFPMEIAPQVKREVREKHGKIQEPWHETNFSGNQVKFCFSESLWPLKNKRTPDLFNAIEADDAVAVKRLIAGGIQINCRSSRGLQPQKARKKGAESDEEEGIVEEYYPSLSDLECDPQKDNKKRRKKRGVVGWTAFEFALQTGMFSAAEELTRPHGPNGQMILRVRDFDRFPLHRLIMWGPGYKEREVEEGAPLWRVADRLAQVPNLGVKSRNKQGDTPLLQLARERLYGREIRIPCLLCGRVCS</sequence>
<dbReference type="GO" id="GO:0004197">
    <property type="term" value="F:cysteine-type endopeptidase activity"/>
    <property type="evidence" value="ECO:0007669"/>
    <property type="project" value="InterPro"/>
</dbReference>
<dbReference type="InterPro" id="IPR052039">
    <property type="entry name" value="Caspase-related_regulators"/>
</dbReference>
<dbReference type="Pfam" id="PF00656">
    <property type="entry name" value="Peptidase_C14"/>
    <property type="match status" value="1"/>
</dbReference>
<dbReference type="PANTHER" id="PTHR22576">
    <property type="entry name" value="MUCOSA ASSOCIATED LYMPHOID TISSUE LYMPHOMA TRANSLOCATION PROTEIN 1/PARACASPASE"/>
    <property type="match status" value="1"/>
</dbReference>
<evidence type="ECO:0000259" key="2">
    <source>
        <dbReference type="Pfam" id="PF00656"/>
    </source>
</evidence>
<dbReference type="VEuPathDB" id="CryptoDB:Cvel_3380"/>
<feature type="region of interest" description="Disordered" evidence="1">
    <location>
        <begin position="269"/>
        <end position="288"/>
    </location>
</feature>
<dbReference type="PANTHER" id="PTHR22576:SF37">
    <property type="entry name" value="MUCOSA-ASSOCIATED LYMPHOID TISSUE LYMPHOMA TRANSLOCATION PROTEIN 1"/>
    <property type="match status" value="1"/>
</dbReference>
<evidence type="ECO:0000313" key="3">
    <source>
        <dbReference type="EMBL" id="CEM13634.1"/>
    </source>
</evidence>
<dbReference type="InterPro" id="IPR029030">
    <property type="entry name" value="Caspase-like_dom_sf"/>
</dbReference>
<reference evidence="3" key="1">
    <citation type="submission" date="2014-11" db="EMBL/GenBank/DDBJ databases">
        <authorList>
            <person name="Otto D Thomas"/>
            <person name="Naeem Raeece"/>
        </authorList>
    </citation>
    <scope>NUCLEOTIDE SEQUENCE</scope>
</reference>
<name>A0A0G4FJ94_9ALVE</name>
<proteinExistence type="predicted"/>